<dbReference type="AlphaFoldDB" id="A0A452XYC7"/>
<proteinExistence type="predicted"/>
<keyword evidence="2" id="KW-0472">Membrane</keyword>
<evidence type="ECO:0000313" key="3">
    <source>
        <dbReference type="EnsemblPlants" id="AET1Gv20216200.1"/>
    </source>
</evidence>
<reference evidence="4" key="2">
    <citation type="journal article" date="2017" name="Nat. Plants">
        <title>The Aegilops tauschii genome reveals multiple impacts of transposons.</title>
        <authorList>
            <person name="Zhao G."/>
            <person name="Zou C."/>
            <person name="Li K."/>
            <person name="Wang K."/>
            <person name="Li T."/>
            <person name="Gao L."/>
            <person name="Zhang X."/>
            <person name="Wang H."/>
            <person name="Yang Z."/>
            <person name="Liu X."/>
            <person name="Jiang W."/>
            <person name="Mao L."/>
            <person name="Kong X."/>
            <person name="Jiao Y."/>
            <person name="Jia J."/>
        </authorList>
    </citation>
    <scope>NUCLEOTIDE SEQUENCE [LARGE SCALE GENOMIC DNA]</scope>
    <source>
        <strain evidence="4">cv. AL8/78</strain>
    </source>
</reference>
<accession>A0A452XYC7</accession>
<dbReference type="Gramene" id="AET1Gv20216200.1">
    <property type="protein sequence ID" value="AET1Gv20216200.1"/>
    <property type="gene ID" value="AET1Gv20216200"/>
</dbReference>
<keyword evidence="2" id="KW-0812">Transmembrane</keyword>
<reference evidence="3" key="4">
    <citation type="submission" date="2019-03" db="UniProtKB">
        <authorList>
            <consortium name="EnsemblPlants"/>
        </authorList>
    </citation>
    <scope>IDENTIFICATION</scope>
</reference>
<protein>
    <submittedName>
        <fullName evidence="3">Uncharacterized protein</fullName>
    </submittedName>
</protein>
<reference evidence="3" key="3">
    <citation type="journal article" date="2017" name="Nature">
        <title>Genome sequence of the progenitor of the wheat D genome Aegilops tauschii.</title>
        <authorList>
            <person name="Luo M.C."/>
            <person name="Gu Y.Q."/>
            <person name="Puiu D."/>
            <person name="Wang H."/>
            <person name="Twardziok S.O."/>
            <person name="Deal K.R."/>
            <person name="Huo N."/>
            <person name="Zhu T."/>
            <person name="Wang L."/>
            <person name="Wang Y."/>
            <person name="McGuire P.E."/>
            <person name="Liu S."/>
            <person name="Long H."/>
            <person name="Ramasamy R.K."/>
            <person name="Rodriguez J.C."/>
            <person name="Van S.L."/>
            <person name="Yuan L."/>
            <person name="Wang Z."/>
            <person name="Xia Z."/>
            <person name="Xiao L."/>
            <person name="Anderson O.D."/>
            <person name="Ouyang S."/>
            <person name="Liang Y."/>
            <person name="Zimin A.V."/>
            <person name="Pertea G."/>
            <person name="Qi P."/>
            <person name="Bennetzen J.L."/>
            <person name="Dai X."/>
            <person name="Dawson M.W."/>
            <person name="Muller H.G."/>
            <person name="Kugler K."/>
            <person name="Rivarola-Duarte L."/>
            <person name="Spannagl M."/>
            <person name="Mayer K.F.X."/>
            <person name="Lu F.H."/>
            <person name="Bevan M.W."/>
            <person name="Leroy P."/>
            <person name="Li P."/>
            <person name="You F.M."/>
            <person name="Sun Q."/>
            <person name="Liu Z."/>
            <person name="Lyons E."/>
            <person name="Wicker T."/>
            <person name="Salzberg S.L."/>
            <person name="Devos K.M."/>
            <person name="Dvorak J."/>
        </authorList>
    </citation>
    <scope>NUCLEOTIDE SEQUENCE [LARGE SCALE GENOMIC DNA]</scope>
    <source>
        <strain evidence="3">cv. AL8/78</strain>
    </source>
</reference>
<dbReference type="Proteomes" id="UP000015105">
    <property type="component" value="Chromosome 1D"/>
</dbReference>
<evidence type="ECO:0000313" key="4">
    <source>
        <dbReference type="Proteomes" id="UP000015105"/>
    </source>
</evidence>
<feature type="region of interest" description="Disordered" evidence="1">
    <location>
        <begin position="1"/>
        <end position="41"/>
    </location>
</feature>
<organism evidence="3 4">
    <name type="scientific">Aegilops tauschii subsp. strangulata</name>
    <name type="common">Goatgrass</name>
    <dbReference type="NCBI Taxonomy" id="200361"/>
    <lineage>
        <taxon>Eukaryota</taxon>
        <taxon>Viridiplantae</taxon>
        <taxon>Streptophyta</taxon>
        <taxon>Embryophyta</taxon>
        <taxon>Tracheophyta</taxon>
        <taxon>Spermatophyta</taxon>
        <taxon>Magnoliopsida</taxon>
        <taxon>Liliopsida</taxon>
        <taxon>Poales</taxon>
        <taxon>Poaceae</taxon>
        <taxon>BOP clade</taxon>
        <taxon>Pooideae</taxon>
        <taxon>Triticodae</taxon>
        <taxon>Triticeae</taxon>
        <taxon>Triticinae</taxon>
        <taxon>Aegilops</taxon>
    </lineage>
</organism>
<evidence type="ECO:0000256" key="1">
    <source>
        <dbReference type="SAM" id="MobiDB-lite"/>
    </source>
</evidence>
<name>A0A452XYC7_AEGTS</name>
<evidence type="ECO:0000256" key="2">
    <source>
        <dbReference type="SAM" id="Phobius"/>
    </source>
</evidence>
<feature type="transmembrane region" description="Helical" evidence="2">
    <location>
        <begin position="87"/>
        <end position="114"/>
    </location>
</feature>
<reference evidence="4" key="1">
    <citation type="journal article" date="2014" name="Science">
        <title>Ancient hybridizations among the ancestral genomes of bread wheat.</title>
        <authorList>
            <consortium name="International Wheat Genome Sequencing Consortium,"/>
            <person name="Marcussen T."/>
            <person name="Sandve S.R."/>
            <person name="Heier L."/>
            <person name="Spannagl M."/>
            <person name="Pfeifer M."/>
            <person name="Jakobsen K.S."/>
            <person name="Wulff B.B."/>
            <person name="Steuernagel B."/>
            <person name="Mayer K.F."/>
            <person name="Olsen O.A."/>
        </authorList>
    </citation>
    <scope>NUCLEOTIDE SEQUENCE [LARGE SCALE GENOMIC DNA]</scope>
    <source>
        <strain evidence="4">cv. AL8/78</strain>
    </source>
</reference>
<reference evidence="3" key="5">
    <citation type="journal article" date="2021" name="G3 (Bethesda)">
        <title>Aegilops tauschii genome assembly Aet v5.0 features greater sequence contiguity and improved annotation.</title>
        <authorList>
            <person name="Wang L."/>
            <person name="Zhu T."/>
            <person name="Rodriguez J.C."/>
            <person name="Deal K.R."/>
            <person name="Dubcovsky J."/>
            <person name="McGuire P.E."/>
            <person name="Lux T."/>
            <person name="Spannagl M."/>
            <person name="Mayer K.F.X."/>
            <person name="Baldrich P."/>
            <person name="Meyers B.C."/>
            <person name="Huo N."/>
            <person name="Gu Y.Q."/>
            <person name="Zhou H."/>
            <person name="Devos K.M."/>
            <person name="Bennetzen J.L."/>
            <person name="Unver T."/>
            <person name="Budak H."/>
            <person name="Gulick P.J."/>
            <person name="Galiba G."/>
            <person name="Kalapos B."/>
            <person name="Nelson D.R."/>
            <person name="Li P."/>
            <person name="You F.M."/>
            <person name="Luo M.C."/>
            <person name="Dvorak J."/>
        </authorList>
    </citation>
    <scope>NUCLEOTIDE SEQUENCE [LARGE SCALE GENOMIC DNA]</scope>
    <source>
        <strain evidence="3">cv. AL8/78</strain>
    </source>
</reference>
<keyword evidence="2" id="KW-1133">Transmembrane helix</keyword>
<dbReference type="EnsemblPlants" id="AET1Gv20216200.1">
    <property type="protein sequence ID" value="AET1Gv20216200.1"/>
    <property type="gene ID" value="AET1Gv20216200"/>
</dbReference>
<sequence length="190" mass="21377">PLAFPATQPFFPTSSPSRGLPPNKQLASGGRGVWRASDPGGAQTKMQRCVEDDCRQAEVWCFKLQRQPVDAGKSYNHGGQVLKSAQIFASIGVLFFAETSTVLYVFATTVLYFAGTSVFFCCHRVFDLLEPALDFASLLPPWWPDAGTRTIFCFHRCFGFTETSVVFCIFCYHPFVFCWNQRRFLLPSPF</sequence>
<keyword evidence="4" id="KW-1185">Reference proteome</keyword>